<evidence type="ECO:0000256" key="4">
    <source>
        <dbReference type="ARBA" id="ARBA00022692"/>
    </source>
</evidence>
<dbReference type="EMBL" id="UGHD01000002">
    <property type="protein sequence ID" value="STO56344.1"/>
    <property type="molecule type" value="Genomic_DNA"/>
</dbReference>
<dbReference type="PANTHER" id="PTHR40074">
    <property type="entry name" value="O-ACETYLTRANSFERASE WECH"/>
    <property type="match status" value="1"/>
</dbReference>
<feature type="transmembrane region" description="Helical" evidence="7">
    <location>
        <begin position="134"/>
        <end position="151"/>
    </location>
</feature>
<evidence type="ECO:0000256" key="6">
    <source>
        <dbReference type="ARBA" id="ARBA00023136"/>
    </source>
</evidence>
<dbReference type="Pfam" id="PF01757">
    <property type="entry name" value="Acyl_transf_3"/>
    <property type="match status" value="1"/>
</dbReference>
<feature type="transmembrane region" description="Helical" evidence="7">
    <location>
        <begin position="186"/>
        <end position="205"/>
    </location>
</feature>
<feature type="domain" description="Acyltransferase 3" evidence="8">
    <location>
        <begin position="5"/>
        <end position="331"/>
    </location>
</feature>
<feature type="transmembrane region" description="Helical" evidence="7">
    <location>
        <begin position="247"/>
        <end position="268"/>
    </location>
</feature>
<evidence type="ECO:0000256" key="3">
    <source>
        <dbReference type="ARBA" id="ARBA00022475"/>
    </source>
</evidence>
<dbReference type="AlphaFoldDB" id="A0A377HJS8"/>
<dbReference type="STRING" id="673.AL542_07710"/>
<evidence type="ECO:0000256" key="5">
    <source>
        <dbReference type="ARBA" id="ARBA00022989"/>
    </source>
</evidence>
<keyword evidence="5 7" id="KW-1133">Transmembrane helix</keyword>
<feature type="transmembrane region" description="Helical" evidence="7">
    <location>
        <begin position="163"/>
        <end position="180"/>
    </location>
</feature>
<organism evidence="9 10">
    <name type="scientific">Grimontia hollisae</name>
    <name type="common">Vibrio hollisae</name>
    <dbReference type="NCBI Taxonomy" id="673"/>
    <lineage>
        <taxon>Bacteria</taxon>
        <taxon>Pseudomonadati</taxon>
        <taxon>Pseudomonadota</taxon>
        <taxon>Gammaproteobacteria</taxon>
        <taxon>Vibrionales</taxon>
        <taxon>Vibrionaceae</taxon>
        <taxon>Grimontia</taxon>
    </lineage>
</organism>
<keyword evidence="3" id="KW-1003">Cell membrane</keyword>
<dbReference type="GO" id="GO:0009246">
    <property type="term" value="P:enterobacterial common antigen biosynthetic process"/>
    <property type="evidence" value="ECO:0007669"/>
    <property type="project" value="TreeGrafter"/>
</dbReference>
<evidence type="ECO:0000313" key="9">
    <source>
        <dbReference type="EMBL" id="STO56344.1"/>
    </source>
</evidence>
<dbReference type="InterPro" id="IPR002656">
    <property type="entry name" value="Acyl_transf_3_dom"/>
</dbReference>
<feature type="transmembrane region" description="Helical" evidence="7">
    <location>
        <begin position="36"/>
        <end position="56"/>
    </location>
</feature>
<feature type="transmembrane region" description="Helical" evidence="7">
    <location>
        <begin position="315"/>
        <end position="335"/>
    </location>
</feature>
<dbReference type="GO" id="GO:0016413">
    <property type="term" value="F:O-acetyltransferase activity"/>
    <property type="evidence" value="ECO:0007669"/>
    <property type="project" value="TreeGrafter"/>
</dbReference>
<comment type="similarity">
    <text evidence="2">Belongs to the acyltransferase 3 family.</text>
</comment>
<name>A0A377HJS8_GRIHO</name>
<keyword evidence="6 7" id="KW-0472">Membrane</keyword>
<feature type="transmembrane region" description="Helical" evidence="7">
    <location>
        <begin position="277"/>
        <end position="295"/>
    </location>
</feature>
<gene>
    <name evidence="9" type="ORF">NCTC11645_00682</name>
</gene>
<feature type="transmembrane region" description="Helical" evidence="7">
    <location>
        <begin position="7"/>
        <end position="24"/>
    </location>
</feature>
<keyword evidence="4 7" id="KW-0812">Transmembrane</keyword>
<evidence type="ECO:0000256" key="2">
    <source>
        <dbReference type="ARBA" id="ARBA00007400"/>
    </source>
</evidence>
<reference evidence="9 10" key="1">
    <citation type="submission" date="2018-06" db="EMBL/GenBank/DDBJ databases">
        <authorList>
            <consortium name="Pathogen Informatics"/>
            <person name="Doyle S."/>
        </authorList>
    </citation>
    <scope>NUCLEOTIDE SEQUENCE [LARGE SCALE GENOMIC DNA]</scope>
    <source>
        <strain evidence="9 10">NCTC11645</strain>
    </source>
</reference>
<feature type="transmembrane region" description="Helical" evidence="7">
    <location>
        <begin position="77"/>
        <end position="95"/>
    </location>
</feature>
<accession>A0A377HJS8</accession>
<evidence type="ECO:0000313" key="10">
    <source>
        <dbReference type="Proteomes" id="UP000254512"/>
    </source>
</evidence>
<sequence>MFLQSIHNYRAIAIISIVMSHTYVYGLENTTGLMSVIKNIISGGTALFVFISGYMFHHVFYKRYKFKSFMKGKIERVIFPYLILATFAIALVYIIKSGFFSPDADYNKVVFFSPEDNTLTTTIKYYLTGRMLTAYWYIPFAVLLFLSSPLHYKFIQLSQRTQIIIIAFSSVASMFIHRSYENINPIQMLFYFTPFYLTGIYLSLYRYSVNKHCSLKGGVFIFLTIALAFYQYTLGHNGNYIKGMFEYGGIDIMFIQKMCLSLGLYFVMETFAFKTKLVDLISDTSFAIFFIHPWVLTTMKRLPFLNHPESTNIPYFLVTCLIVILVSMLISIALNKLLTGKVKSRNIIGY</sequence>
<dbReference type="PANTHER" id="PTHR40074:SF2">
    <property type="entry name" value="O-ACETYLTRANSFERASE WECH"/>
    <property type="match status" value="1"/>
</dbReference>
<dbReference type="Proteomes" id="UP000254512">
    <property type="component" value="Unassembled WGS sequence"/>
</dbReference>
<dbReference type="RefSeq" id="WP_115659392.1">
    <property type="nucleotide sequence ID" value="NZ_UGHD01000002.1"/>
</dbReference>
<comment type="subcellular location">
    <subcellularLocation>
        <location evidence="1">Cell membrane</location>
        <topology evidence="1">Multi-pass membrane protein</topology>
    </subcellularLocation>
</comment>
<evidence type="ECO:0000256" key="7">
    <source>
        <dbReference type="SAM" id="Phobius"/>
    </source>
</evidence>
<evidence type="ECO:0000256" key="1">
    <source>
        <dbReference type="ARBA" id="ARBA00004651"/>
    </source>
</evidence>
<proteinExistence type="inferred from homology"/>
<dbReference type="GO" id="GO:0005886">
    <property type="term" value="C:plasma membrane"/>
    <property type="evidence" value="ECO:0007669"/>
    <property type="project" value="UniProtKB-SubCell"/>
</dbReference>
<evidence type="ECO:0000259" key="8">
    <source>
        <dbReference type="Pfam" id="PF01757"/>
    </source>
</evidence>
<protein>
    <submittedName>
        <fullName evidence="9">Uncharacterized protein conserved in bacteria</fullName>
    </submittedName>
</protein>
<feature type="transmembrane region" description="Helical" evidence="7">
    <location>
        <begin position="217"/>
        <end position="235"/>
    </location>
</feature>